<organism evidence="5 6">
    <name type="scientific">Candidatus Magasanikbacteria bacterium CG_4_10_14_0_2_um_filter_37_12</name>
    <dbReference type="NCBI Taxonomy" id="1974637"/>
    <lineage>
        <taxon>Bacteria</taxon>
        <taxon>Candidatus Magasanikiibacteriota</taxon>
    </lineage>
</organism>
<feature type="region of interest" description="Disordered" evidence="1">
    <location>
        <begin position="377"/>
        <end position="419"/>
    </location>
</feature>
<feature type="compositionally biased region" description="Basic and acidic residues" evidence="1">
    <location>
        <begin position="381"/>
        <end position="394"/>
    </location>
</feature>
<dbReference type="Pfam" id="PF18911">
    <property type="entry name" value="PKD_4"/>
    <property type="match status" value="2"/>
</dbReference>
<feature type="domain" description="PKD" evidence="3">
    <location>
        <begin position="743"/>
        <end position="824"/>
    </location>
</feature>
<keyword evidence="2" id="KW-0812">Transmembrane</keyword>
<dbReference type="Gene3D" id="2.60.40.10">
    <property type="entry name" value="Immunoglobulins"/>
    <property type="match status" value="2"/>
</dbReference>
<keyword evidence="2" id="KW-0472">Membrane</keyword>
<dbReference type="CDD" id="cd00146">
    <property type="entry name" value="PKD"/>
    <property type="match status" value="1"/>
</dbReference>
<dbReference type="SMART" id="SM00089">
    <property type="entry name" value="PKD"/>
    <property type="match status" value="2"/>
</dbReference>
<dbReference type="InterPro" id="IPR000601">
    <property type="entry name" value="PKD_dom"/>
</dbReference>
<dbReference type="InterPro" id="IPR022409">
    <property type="entry name" value="PKD/Chitinase_dom"/>
</dbReference>
<dbReference type="PROSITE" id="PS51841">
    <property type="entry name" value="LTD"/>
    <property type="match status" value="5"/>
</dbReference>
<evidence type="ECO:0000256" key="1">
    <source>
        <dbReference type="SAM" id="MobiDB-lite"/>
    </source>
</evidence>
<evidence type="ECO:0000313" key="6">
    <source>
        <dbReference type="Proteomes" id="UP000228568"/>
    </source>
</evidence>
<evidence type="ECO:0000256" key="2">
    <source>
        <dbReference type="SAM" id="Phobius"/>
    </source>
</evidence>
<accession>A0A2M7V7A4</accession>
<dbReference type="SUPFAM" id="SSF49299">
    <property type="entry name" value="PKD domain"/>
    <property type="match status" value="2"/>
</dbReference>
<evidence type="ECO:0008006" key="7">
    <source>
        <dbReference type="Google" id="ProtNLM"/>
    </source>
</evidence>
<feature type="transmembrane region" description="Helical" evidence="2">
    <location>
        <begin position="1208"/>
        <end position="1226"/>
    </location>
</feature>
<comment type="caution">
    <text evidence="5">The sequence shown here is derived from an EMBL/GenBank/DDBJ whole genome shotgun (WGS) entry which is preliminary data.</text>
</comment>
<dbReference type="AlphaFoldDB" id="A0A2M7V7A4"/>
<feature type="domain" description="LTD" evidence="4">
    <location>
        <begin position="24"/>
        <end position="141"/>
    </location>
</feature>
<feature type="domain" description="LTD" evidence="4">
    <location>
        <begin position="279"/>
        <end position="378"/>
    </location>
</feature>
<keyword evidence="2" id="KW-1133">Transmembrane helix</keyword>
<dbReference type="InterPro" id="IPR001322">
    <property type="entry name" value="Lamin_tail_dom"/>
</dbReference>
<feature type="domain" description="LTD" evidence="4">
    <location>
        <begin position="443"/>
        <end position="546"/>
    </location>
</feature>
<protein>
    <recommendedName>
        <fullName evidence="7">PKD domain-containing protein</fullName>
    </recommendedName>
</protein>
<dbReference type="PROSITE" id="PS50093">
    <property type="entry name" value="PKD"/>
    <property type="match status" value="2"/>
</dbReference>
<feature type="domain" description="PKD" evidence="3">
    <location>
        <begin position="195"/>
        <end position="283"/>
    </location>
</feature>
<feature type="domain" description="LTD" evidence="4">
    <location>
        <begin position="608"/>
        <end position="731"/>
    </location>
</feature>
<feature type="domain" description="LTD" evidence="4">
    <location>
        <begin position="831"/>
        <end position="959"/>
    </location>
</feature>
<dbReference type="InterPro" id="IPR035986">
    <property type="entry name" value="PKD_dom_sf"/>
</dbReference>
<evidence type="ECO:0000313" key="5">
    <source>
        <dbReference type="EMBL" id="PIZ94557.1"/>
    </source>
</evidence>
<name>A0A2M7V7A4_9BACT</name>
<evidence type="ECO:0000259" key="4">
    <source>
        <dbReference type="PROSITE" id="PS51841"/>
    </source>
</evidence>
<reference evidence="6" key="1">
    <citation type="submission" date="2017-09" db="EMBL/GenBank/DDBJ databases">
        <title>Depth-based differentiation of microbial function through sediment-hosted aquifers and enrichment of novel symbionts in the deep terrestrial subsurface.</title>
        <authorList>
            <person name="Probst A.J."/>
            <person name="Ladd B."/>
            <person name="Jarett J.K."/>
            <person name="Geller-Mcgrath D.E."/>
            <person name="Sieber C.M.K."/>
            <person name="Emerson J.B."/>
            <person name="Anantharaman K."/>
            <person name="Thomas B.C."/>
            <person name="Malmstrom R."/>
            <person name="Stieglmeier M."/>
            <person name="Klingl A."/>
            <person name="Woyke T."/>
            <person name="Ryan C.M."/>
            <person name="Banfield J.F."/>
        </authorList>
    </citation>
    <scope>NUCLEOTIDE SEQUENCE [LARGE SCALE GENOMIC DNA]</scope>
</reference>
<evidence type="ECO:0000259" key="3">
    <source>
        <dbReference type="PROSITE" id="PS50093"/>
    </source>
</evidence>
<dbReference type="EMBL" id="PFPK01000039">
    <property type="protein sequence ID" value="PIZ94557.1"/>
    <property type="molecule type" value="Genomic_DNA"/>
</dbReference>
<dbReference type="Pfam" id="PF00932">
    <property type="entry name" value="LTD"/>
    <property type="match status" value="5"/>
</dbReference>
<dbReference type="InterPro" id="IPR036415">
    <property type="entry name" value="Lamin_tail_dom_sf"/>
</dbReference>
<proteinExistence type="predicted"/>
<sequence length="1246" mass="136342">MSKLKLFVLLAILFGSIFLFVKFVHSANTDIVITEIGAYESSGHEWLEIFNKGEEAVDMKDWKFLENNTNHGLDLIQGEDMIIDPGEYVVIVQNDFNFLADYPDVTTTIFDSSWQTLSEDGENISLKDADEEIIEEFIYIASPDFSLERIDPENADYTEENWKIHPDSNTVGQKNYWYIGNGGSEANLPTEENKNPTAVISAIFSVYFNVSTTFDASFSSDEDGSISDYSWDFGDGESGVGVTVVHSYSSAGIFEITLTVTDDQGATESASQSVQVFDSISGEENSNVGQIVINEFVANPTDGESEWIELYNFSTSSIDLTGWTLNDGVGKIASPTSTVEASSFVVIKLSSSKLNNGGDMIVLKNLQDEIVDKVSYGDWDDGNKSDNAPDHEKGNSVARISDGQDTESDQNDFKETTTITKGLENIVTIPIVENEPSSPSSGGGATPQLPSIVYQPGDVVINELVSDPADDQSEFVEFYNKTASSIDLSGWWIEDGSETKTVLSGSISAKSFAIVESPKGNLNNSGDVVVLFDPSGKEIDRVTYGTWDDGNVSDNAPIAKDPMSLARKVDGQDADNDHYDFVLTTTITKGKTNVVSSITEDGEVIEQSVGSFNIILNEVFPNPSGSDNEDEFIELKNIGIETVDLTNWKLGDSTSKRYTIKQGTILPGSYLVFKRVMTGIALNNTGGDIVKLFFPNDTLTDSVEYVGSADEDESYARRLDNTWAWTTKITSGKENVVEGKSAAPIIAIDVDSEVAVGEPVMFDASDTTDPDGDKMDFKWDFGDGDSDDGDVVEHLFTEEGVFTVELIVLDSNNNETKKKVIITVKNKLSFNGGYYQIDDVEKIQISEALPNPIGSDTTEFIELYNPTTEDIDLSQLKIDDEEGGSRAYTIPDSTTIEAGKYLLFARQDTKLALNNTSDSVRLLYPNGEVIQDIRYDDVVEGASYIRDADEVWIWTGTPTPGEENIIAVPKSVKGVKITKGSSKYVKPTIETTLEKLRDEDIGDQVIVSGVVSVEPGVFGAQYMYIVSSAVSNTTTQTLIGSAGVQIYMYNKDFPKLEIGDRVQVAGEISESGGETRIKVKEKKDIEKIDHVGIPTPQPVETIDIGEQLEGWLVEVNGEITELKSSYMYVDDGTEEVKVYFKRGSGINTKVLQLGDIISVSGIISQTKTGYRLLPRSSQDIVKTGVAEDVVIQQDVQAKDQSKEVAEKYLTATAGGLTSVLFGLFVTSKGGRMKEILEKIKKMVKKK</sequence>
<dbReference type="Gene3D" id="2.60.40.1260">
    <property type="entry name" value="Lamin Tail domain"/>
    <property type="match status" value="4"/>
</dbReference>
<dbReference type="Proteomes" id="UP000228568">
    <property type="component" value="Unassembled WGS sequence"/>
</dbReference>
<gene>
    <name evidence="5" type="ORF">COX81_03190</name>
</gene>
<dbReference type="InterPro" id="IPR013783">
    <property type="entry name" value="Ig-like_fold"/>
</dbReference>
<dbReference type="SUPFAM" id="SSF74853">
    <property type="entry name" value="Lamin A/C globular tail domain"/>
    <property type="match status" value="5"/>
</dbReference>